<evidence type="ECO:0000313" key="2">
    <source>
        <dbReference type="Proteomes" id="UP000308600"/>
    </source>
</evidence>
<organism evidence="1 2">
    <name type="scientific">Pluteus cervinus</name>
    <dbReference type="NCBI Taxonomy" id="181527"/>
    <lineage>
        <taxon>Eukaryota</taxon>
        <taxon>Fungi</taxon>
        <taxon>Dikarya</taxon>
        <taxon>Basidiomycota</taxon>
        <taxon>Agaricomycotina</taxon>
        <taxon>Agaricomycetes</taxon>
        <taxon>Agaricomycetidae</taxon>
        <taxon>Agaricales</taxon>
        <taxon>Pluteineae</taxon>
        <taxon>Pluteaceae</taxon>
        <taxon>Pluteus</taxon>
    </lineage>
</organism>
<proteinExistence type="predicted"/>
<sequence length="371" mass="40911">MTANTINQALLLATLPHIDPPHFLVPVITTAATLTKNRLVIVLFSRYFNSTSRRAAGSRYYAQTRKRLSHTAQWDDIEGLLTFVYVQATKVAQDLDKVLMEIDVLLLGLDEEIPESLAEGTGVVFRVAGDAICVPLPLSIGEIRSMYLTPGDLVPEEIELSPKVSPSSSPRAESSRLPGQEDVPTPHLYPVVALGGTFDHLHAGHKILLSMGAWIASEKIIVGITDDALLQKKAHKHVLQKMSERIARVRDFLSLFKPGIVYDIVPISDVYGPTGWDANIQALVVSKETLSGAESIHDHRATHDLPALRTFVIDVISPTSRLEHDDLELLKATKMSSTFIREWIVNHNKREEEETEEEANGAVTRGVVPSS</sequence>
<keyword evidence="2" id="KW-1185">Reference proteome</keyword>
<evidence type="ECO:0000313" key="1">
    <source>
        <dbReference type="EMBL" id="TFK62547.1"/>
    </source>
</evidence>
<reference evidence="1 2" key="1">
    <citation type="journal article" date="2019" name="Nat. Ecol. Evol.">
        <title>Megaphylogeny resolves global patterns of mushroom evolution.</title>
        <authorList>
            <person name="Varga T."/>
            <person name="Krizsan K."/>
            <person name="Foldi C."/>
            <person name="Dima B."/>
            <person name="Sanchez-Garcia M."/>
            <person name="Sanchez-Ramirez S."/>
            <person name="Szollosi G.J."/>
            <person name="Szarkandi J.G."/>
            <person name="Papp V."/>
            <person name="Albert L."/>
            <person name="Andreopoulos W."/>
            <person name="Angelini C."/>
            <person name="Antonin V."/>
            <person name="Barry K.W."/>
            <person name="Bougher N.L."/>
            <person name="Buchanan P."/>
            <person name="Buyck B."/>
            <person name="Bense V."/>
            <person name="Catcheside P."/>
            <person name="Chovatia M."/>
            <person name="Cooper J."/>
            <person name="Damon W."/>
            <person name="Desjardin D."/>
            <person name="Finy P."/>
            <person name="Geml J."/>
            <person name="Haridas S."/>
            <person name="Hughes K."/>
            <person name="Justo A."/>
            <person name="Karasinski D."/>
            <person name="Kautmanova I."/>
            <person name="Kiss B."/>
            <person name="Kocsube S."/>
            <person name="Kotiranta H."/>
            <person name="LaButti K.M."/>
            <person name="Lechner B.E."/>
            <person name="Liimatainen K."/>
            <person name="Lipzen A."/>
            <person name="Lukacs Z."/>
            <person name="Mihaltcheva S."/>
            <person name="Morgado L.N."/>
            <person name="Niskanen T."/>
            <person name="Noordeloos M.E."/>
            <person name="Ohm R.A."/>
            <person name="Ortiz-Santana B."/>
            <person name="Ovrebo C."/>
            <person name="Racz N."/>
            <person name="Riley R."/>
            <person name="Savchenko A."/>
            <person name="Shiryaev A."/>
            <person name="Soop K."/>
            <person name="Spirin V."/>
            <person name="Szebenyi C."/>
            <person name="Tomsovsky M."/>
            <person name="Tulloss R.E."/>
            <person name="Uehling J."/>
            <person name="Grigoriev I.V."/>
            <person name="Vagvolgyi C."/>
            <person name="Papp T."/>
            <person name="Martin F.M."/>
            <person name="Miettinen O."/>
            <person name="Hibbett D.S."/>
            <person name="Nagy L.G."/>
        </authorList>
    </citation>
    <scope>NUCLEOTIDE SEQUENCE [LARGE SCALE GENOMIC DNA]</scope>
    <source>
        <strain evidence="1 2">NL-1719</strain>
    </source>
</reference>
<dbReference type="EMBL" id="ML208575">
    <property type="protein sequence ID" value="TFK62547.1"/>
    <property type="molecule type" value="Genomic_DNA"/>
</dbReference>
<gene>
    <name evidence="1" type="ORF">BDN72DRAFT_776972</name>
</gene>
<dbReference type="Proteomes" id="UP000308600">
    <property type="component" value="Unassembled WGS sequence"/>
</dbReference>
<protein>
    <submittedName>
        <fullName evidence="1">Nucleotidylyl transferase</fullName>
    </submittedName>
</protein>
<accession>A0ACD3AAC3</accession>
<keyword evidence="1" id="KW-0808">Transferase</keyword>
<name>A0ACD3AAC3_9AGAR</name>